<dbReference type="FunFam" id="1.10.240.10:FF:000002">
    <property type="entry name" value="Tryptophan--tRNA ligase"/>
    <property type="match status" value="1"/>
</dbReference>
<evidence type="ECO:0000313" key="10">
    <source>
        <dbReference type="EMBL" id="SNT53161.1"/>
    </source>
</evidence>
<dbReference type="InterPro" id="IPR014729">
    <property type="entry name" value="Rossmann-like_a/b/a_fold"/>
</dbReference>
<evidence type="ECO:0000256" key="1">
    <source>
        <dbReference type="ARBA" id="ARBA00005594"/>
    </source>
</evidence>
<name>A0A239NE57_9NOCA</name>
<evidence type="ECO:0000313" key="11">
    <source>
        <dbReference type="Proteomes" id="UP000198327"/>
    </source>
</evidence>
<dbReference type="PRINTS" id="PR01039">
    <property type="entry name" value="TRNASYNTHTRP"/>
</dbReference>
<dbReference type="EC" id="6.1.1.2" evidence="8"/>
<keyword evidence="6 8" id="KW-0030">Aminoacyl-tRNA synthetase</keyword>
<proteinExistence type="inferred from homology"/>
<feature type="binding site" evidence="8">
    <location>
        <begin position="47"/>
        <end position="49"/>
    </location>
    <ligand>
        <name>ATP</name>
        <dbReference type="ChEBI" id="CHEBI:30616"/>
    </ligand>
</feature>
<comment type="function">
    <text evidence="8">Catalyzes the attachment of tryptophan to tRNA(Trp).</text>
</comment>
<keyword evidence="5 8" id="KW-0648">Protein biosynthesis</keyword>
<evidence type="ECO:0000256" key="8">
    <source>
        <dbReference type="HAMAP-Rule" id="MF_00140"/>
    </source>
</evidence>
<dbReference type="Gene3D" id="3.40.50.620">
    <property type="entry name" value="HUPs"/>
    <property type="match status" value="1"/>
</dbReference>
<sequence length="371" mass="40771">MVRSRAGDGEVPLEITLPVREKIVTMSSPASSDTPQGPRQRVLSGIQPTADSFHLGNYLGAVRQWVALQEDYDAFYFIPDLHAITVPQDPKALRQRTRIAAAQLLAVGIDPTRSTLFVQSQVPEHAQLAWVLNCLTGFGEAGRMTQFKDKSVKQGRDQTTVGLFTYPILQAADILLYRPNLVPVGEDQRQHLELTRDLAQRFNTRFKKTFVVPDAHIIKGTAKIFDLQEPTAKMSKSGSNPAGIVNLLDDPKVTAKKLRSAVTDNERDIVFDPANKPGVSNLLVIQSALSDRTIEELVAGYVGKGYGDLKSDTADVLTEFVTPLKARVDGYMSDIAELDKILADGADRAREVASRTLAQVYDRVGFLTPLS</sequence>
<dbReference type="EMBL" id="FZOW01000037">
    <property type="protein sequence ID" value="SNT53161.1"/>
    <property type="molecule type" value="Genomic_DNA"/>
</dbReference>
<dbReference type="Gene3D" id="1.10.240.10">
    <property type="entry name" value="Tyrosyl-Transfer RNA Synthetase"/>
    <property type="match status" value="1"/>
</dbReference>
<dbReference type="NCBIfam" id="TIGR00233">
    <property type="entry name" value="trpS"/>
    <property type="match status" value="1"/>
</dbReference>
<dbReference type="GO" id="GO:0004830">
    <property type="term" value="F:tryptophan-tRNA ligase activity"/>
    <property type="evidence" value="ECO:0007669"/>
    <property type="project" value="UniProtKB-UniRule"/>
</dbReference>
<dbReference type="InterPro" id="IPR002306">
    <property type="entry name" value="Trp-tRNA-ligase"/>
</dbReference>
<comment type="caution">
    <text evidence="8">Lacks conserved residue(s) required for the propagation of feature annotation.</text>
</comment>
<evidence type="ECO:0000256" key="6">
    <source>
        <dbReference type="ARBA" id="ARBA00023146"/>
    </source>
</evidence>
<comment type="catalytic activity">
    <reaction evidence="7 8">
        <text>tRNA(Trp) + L-tryptophan + ATP = L-tryptophyl-tRNA(Trp) + AMP + diphosphate + H(+)</text>
        <dbReference type="Rhea" id="RHEA:24080"/>
        <dbReference type="Rhea" id="RHEA-COMP:9671"/>
        <dbReference type="Rhea" id="RHEA-COMP:9705"/>
        <dbReference type="ChEBI" id="CHEBI:15378"/>
        <dbReference type="ChEBI" id="CHEBI:30616"/>
        <dbReference type="ChEBI" id="CHEBI:33019"/>
        <dbReference type="ChEBI" id="CHEBI:57912"/>
        <dbReference type="ChEBI" id="CHEBI:78442"/>
        <dbReference type="ChEBI" id="CHEBI:78535"/>
        <dbReference type="ChEBI" id="CHEBI:456215"/>
        <dbReference type="EC" id="6.1.1.2"/>
    </reaction>
</comment>
<dbReference type="STRING" id="398843.A3K89_07515"/>
<dbReference type="SUPFAM" id="SSF52374">
    <property type="entry name" value="Nucleotidylyl transferase"/>
    <property type="match status" value="1"/>
</dbReference>
<evidence type="ECO:0000256" key="9">
    <source>
        <dbReference type="RuleBase" id="RU363036"/>
    </source>
</evidence>
<dbReference type="CDD" id="cd00806">
    <property type="entry name" value="TrpRS_core"/>
    <property type="match status" value="1"/>
</dbReference>
<feature type="binding site" evidence="8">
    <location>
        <position position="224"/>
    </location>
    <ligand>
        <name>ATP</name>
        <dbReference type="ChEBI" id="CHEBI:30616"/>
    </ligand>
</feature>
<comment type="subunit">
    <text evidence="8">Homodimer.</text>
</comment>
<dbReference type="Proteomes" id="UP000198327">
    <property type="component" value="Unassembled WGS sequence"/>
</dbReference>
<feature type="binding site" evidence="8">
    <location>
        <begin position="233"/>
        <end position="237"/>
    </location>
    <ligand>
        <name>ATP</name>
        <dbReference type="ChEBI" id="CHEBI:30616"/>
    </ligand>
</feature>
<feature type="binding site" evidence="8">
    <location>
        <begin position="185"/>
        <end position="187"/>
    </location>
    <ligand>
        <name>ATP</name>
        <dbReference type="ChEBI" id="CHEBI:30616"/>
    </ligand>
</feature>
<dbReference type="GO" id="GO:0006436">
    <property type="term" value="P:tryptophanyl-tRNA aminoacylation"/>
    <property type="evidence" value="ECO:0007669"/>
    <property type="project" value="UniProtKB-UniRule"/>
</dbReference>
<dbReference type="GO" id="GO:0005524">
    <property type="term" value="F:ATP binding"/>
    <property type="evidence" value="ECO:0007669"/>
    <property type="project" value="UniProtKB-UniRule"/>
</dbReference>
<keyword evidence="11" id="KW-1185">Reference proteome</keyword>
<dbReference type="PANTHER" id="PTHR43766">
    <property type="entry name" value="TRYPTOPHAN--TRNA LIGASE, MITOCHONDRIAL"/>
    <property type="match status" value="1"/>
</dbReference>
<gene>
    <name evidence="8" type="primary">trpS</name>
    <name evidence="10" type="ORF">SAMN05421642_13722</name>
</gene>
<evidence type="ECO:0000256" key="4">
    <source>
        <dbReference type="ARBA" id="ARBA00022840"/>
    </source>
</evidence>
<organism evidence="10 11">
    <name type="scientific">Rhodococcoides kyotonense</name>
    <dbReference type="NCBI Taxonomy" id="398843"/>
    <lineage>
        <taxon>Bacteria</taxon>
        <taxon>Bacillati</taxon>
        <taxon>Actinomycetota</taxon>
        <taxon>Actinomycetes</taxon>
        <taxon>Mycobacteriales</taxon>
        <taxon>Nocardiaceae</taxon>
        <taxon>Rhodococcoides</taxon>
    </lineage>
</organism>
<keyword evidence="8" id="KW-0963">Cytoplasm</keyword>
<protein>
    <recommendedName>
        <fullName evidence="8">Tryptophan--tRNA ligase</fullName>
        <ecNumber evidence="8">6.1.1.2</ecNumber>
    </recommendedName>
    <alternativeName>
        <fullName evidence="8">Tryptophanyl-tRNA synthetase</fullName>
        <shortName evidence="8">TrpRS</shortName>
    </alternativeName>
</protein>
<dbReference type="InterPro" id="IPR002305">
    <property type="entry name" value="aa-tRNA-synth_Ic"/>
</dbReference>
<comment type="subcellular location">
    <subcellularLocation>
        <location evidence="8">Cytoplasm</location>
    </subcellularLocation>
</comment>
<feature type="binding site" evidence="8">
    <location>
        <position position="173"/>
    </location>
    <ligand>
        <name>L-tryptophan</name>
        <dbReference type="ChEBI" id="CHEBI:57912"/>
    </ligand>
</feature>
<dbReference type="GO" id="GO:0005829">
    <property type="term" value="C:cytosol"/>
    <property type="evidence" value="ECO:0007669"/>
    <property type="project" value="TreeGrafter"/>
</dbReference>
<comment type="similarity">
    <text evidence="1 8 9">Belongs to the class-I aminoacyl-tRNA synthetase family.</text>
</comment>
<dbReference type="PANTHER" id="PTHR43766:SF1">
    <property type="entry name" value="TRYPTOPHAN--TRNA LIGASE, MITOCHONDRIAL"/>
    <property type="match status" value="1"/>
</dbReference>
<dbReference type="HAMAP" id="MF_00140_B">
    <property type="entry name" value="Trp_tRNA_synth_B"/>
    <property type="match status" value="1"/>
</dbReference>
<accession>A0A239NE57</accession>
<keyword evidence="4 8" id="KW-0067">ATP-binding</keyword>
<feature type="short sequence motif" description="'KMSKS' region" evidence="8">
    <location>
        <begin position="233"/>
        <end position="237"/>
    </location>
</feature>
<evidence type="ECO:0000256" key="3">
    <source>
        <dbReference type="ARBA" id="ARBA00022741"/>
    </source>
</evidence>
<feature type="binding site" evidence="8">
    <location>
        <begin position="56"/>
        <end position="57"/>
    </location>
    <ligand>
        <name>ATP</name>
        <dbReference type="ChEBI" id="CHEBI:30616"/>
    </ligand>
</feature>
<keyword evidence="2 8" id="KW-0436">Ligase</keyword>
<dbReference type="InterPro" id="IPR024109">
    <property type="entry name" value="Trp-tRNA-ligase_bac-type"/>
</dbReference>
<dbReference type="InterPro" id="IPR050203">
    <property type="entry name" value="Trp-tRNA_synthetase"/>
</dbReference>
<dbReference type="Pfam" id="PF00579">
    <property type="entry name" value="tRNA-synt_1b"/>
    <property type="match status" value="1"/>
</dbReference>
<evidence type="ECO:0000256" key="2">
    <source>
        <dbReference type="ARBA" id="ARBA00022598"/>
    </source>
</evidence>
<reference evidence="11" key="1">
    <citation type="submission" date="2017-06" db="EMBL/GenBank/DDBJ databases">
        <authorList>
            <person name="Varghese N."/>
            <person name="Submissions S."/>
        </authorList>
    </citation>
    <scope>NUCLEOTIDE SEQUENCE [LARGE SCALE GENOMIC DNA]</scope>
    <source>
        <strain evidence="11">JCM 23211</strain>
    </source>
</reference>
<evidence type="ECO:0000256" key="7">
    <source>
        <dbReference type="ARBA" id="ARBA00049929"/>
    </source>
</evidence>
<evidence type="ECO:0000256" key="5">
    <source>
        <dbReference type="ARBA" id="ARBA00022917"/>
    </source>
</evidence>
<dbReference type="AlphaFoldDB" id="A0A239NE57"/>
<dbReference type="InterPro" id="IPR001412">
    <property type="entry name" value="aa-tRNA-synth_I_CS"/>
</dbReference>
<dbReference type="PROSITE" id="PS00178">
    <property type="entry name" value="AA_TRNA_LIGASE_I"/>
    <property type="match status" value="1"/>
</dbReference>
<keyword evidence="3 8" id="KW-0547">Nucleotide-binding</keyword>